<dbReference type="EMBL" id="JADNRY010000146">
    <property type="protein sequence ID" value="KAF9063456.1"/>
    <property type="molecule type" value="Genomic_DNA"/>
</dbReference>
<evidence type="ECO:0000313" key="2">
    <source>
        <dbReference type="Proteomes" id="UP000772434"/>
    </source>
</evidence>
<dbReference type="AlphaFoldDB" id="A0A9P5PDY7"/>
<protein>
    <submittedName>
        <fullName evidence="1">Uncharacterized protein</fullName>
    </submittedName>
</protein>
<dbReference type="Proteomes" id="UP000772434">
    <property type="component" value="Unassembled WGS sequence"/>
</dbReference>
<sequence>MERYPKPYLTNDRVCGYCGVRFRQQFGGYSIDILDTIVGPVSLMRPIEARFDCTTAKKNYESANDRKVKNDGRYYRSVPDLVGPQLRDDGTLKTLLQHLISSAARIGFMYQVLLTDLITVRQVEIPISIILLKLLWVRAAKTTTVEYIAKTC</sequence>
<accession>A0A9P5PDY7</accession>
<gene>
    <name evidence="1" type="ORF">BDP27DRAFT_1368015</name>
</gene>
<evidence type="ECO:0000313" key="1">
    <source>
        <dbReference type="EMBL" id="KAF9063456.1"/>
    </source>
</evidence>
<proteinExistence type="predicted"/>
<reference evidence="1" key="1">
    <citation type="submission" date="2020-11" db="EMBL/GenBank/DDBJ databases">
        <authorList>
            <consortium name="DOE Joint Genome Institute"/>
            <person name="Ahrendt S."/>
            <person name="Riley R."/>
            <person name="Andreopoulos W."/>
            <person name="Labutti K."/>
            <person name="Pangilinan J."/>
            <person name="Ruiz-Duenas F.J."/>
            <person name="Barrasa J.M."/>
            <person name="Sanchez-Garcia M."/>
            <person name="Camarero S."/>
            <person name="Miyauchi S."/>
            <person name="Serrano A."/>
            <person name="Linde D."/>
            <person name="Babiker R."/>
            <person name="Drula E."/>
            <person name="Ayuso-Fernandez I."/>
            <person name="Pacheco R."/>
            <person name="Padilla G."/>
            <person name="Ferreira P."/>
            <person name="Barriuso J."/>
            <person name="Kellner H."/>
            <person name="Castanera R."/>
            <person name="Alfaro M."/>
            <person name="Ramirez L."/>
            <person name="Pisabarro A.G."/>
            <person name="Kuo A."/>
            <person name="Tritt A."/>
            <person name="Lipzen A."/>
            <person name="He G."/>
            <person name="Yan M."/>
            <person name="Ng V."/>
            <person name="Cullen D."/>
            <person name="Martin F."/>
            <person name="Rosso M.-N."/>
            <person name="Henrissat B."/>
            <person name="Hibbett D."/>
            <person name="Martinez A.T."/>
            <person name="Grigoriev I.V."/>
        </authorList>
    </citation>
    <scope>NUCLEOTIDE SEQUENCE</scope>
    <source>
        <strain evidence="1">AH 40177</strain>
    </source>
</reference>
<comment type="caution">
    <text evidence="1">The sequence shown here is derived from an EMBL/GenBank/DDBJ whole genome shotgun (WGS) entry which is preliminary data.</text>
</comment>
<organism evidence="1 2">
    <name type="scientific">Rhodocollybia butyracea</name>
    <dbReference type="NCBI Taxonomy" id="206335"/>
    <lineage>
        <taxon>Eukaryota</taxon>
        <taxon>Fungi</taxon>
        <taxon>Dikarya</taxon>
        <taxon>Basidiomycota</taxon>
        <taxon>Agaricomycotina</taxon>
        <taxon>Agaricomycetes</taxon>
        <taxon>Agaricomycetidae</taxon>
        <taxon>Agaricales</taxon>
        <taxon>Marasmiineae</taxon>
        <taxon>Omphalotaceae</taxon>
        <taxon>Rhodocollybia</taxon>
    </lineage>
</organism>
<keyword evidence="2" id="KW-1185">Reference proteome</keyword>
<name>A0A9P5PDY7_9AGAR</name>